<dbReference type="AlphaFoldDB" id="A0A6A1W3J5"/>
<keyword evidence="2 4" id="KW-0863">Zinc-finger</keyword>
<dbReference type="Proteomes" id="UP000516437">
    <property type="component" value="Chromosome 3"/>
</dbReference>
<sequence>MSNISSPSLKIRGPYDAKVCSCGLKAPLKASWTNLNPGRRFYGCAKFDGTSKNGHCNYFCWVDPSACLSKIEVGPFLNKKVKELQNEVTSMKRTARTFKIMLGVS</sequence>
<dbReference type="PROSITE" id="PS51999">
    <property type="entry name" value="ZF_GRF"/>
    <property type="match status" value="1"/>
</dbReference>
<comment type="caution">
    <text evidence="6">The sequence shown here is derived from an EMBL/GenBank/DDBJ whole genome shotgun (WGS) entry which is preliminary data.</text>
</comment>
<dbReference type="GO" id="GO:0008270">
    <property type="term" value="F:zinc ion binding"/>
    <property type="evidence" value="ECO:0007669"/>
    <property type="project" value="UniProtKB-KW"/>
</dbReference>
<evidence type="ECO:0000256" key="4">
    <source>
        <dbReference type="PROSITE-ProRule" id="PRU01343"/>
    </source>
</evidence>
<keyword evidence="1" id="KW-0479">Metal-binding</keyword>
<reference evidence="6 7" key="1">
    <citation type="journal article" date="2019" name="Plant Biotechnol. J.">
        <title>The red bayberry genome and genetic basis of sex determination.</title>
        <authorList>
            <person name="Jia H.M."/>
            <person name="Jia H.J."/>
            <person name="Cai Q.L."/>
            <person name="Wang Y."/>
            <person name="Zhao H.B."/>
            <person name="Yang W.F."/>
            <person name="Wang G.Y."/>
            <person name="Li Y.H."/>
            <person name="Zhan D.L."/>
            <person name="Shen Y.T."/>
            <person name="Niu Q.F."/>
            <person name="Chang L."/>
            <person name="Qiu J."/>
            <person name="Zhao L."/>
            <person name="Xie H.B."/>
            <person name="Fu W.Y."/>
            <person name="Jin J."/>
            <person name="Li X.W."/>
            <person name="Jiao Y."/>
            <person name="Zhou C.C."/>
            <person name="Tu T."/>
            <person name="Chai C.Y."/>
            <person name="Gao J.L."/>
            <person name="Fan L.J."/>
            <person name="van de Weg E."/>
            <person name="Wang J.Y."/>
            <person name="Gao Z.S."/>
        </authorList>
    </citation>
    <scope>NUCLEOTIDE SEQUENCE [LARGE SCALE GENOMIC DNA]</scope>
    <source>
        <tissue evidence="6">Leaves</tissue>
    </source>
</reference>
<gene>
    <name evidence="6" type="ORF">CJ030_MR3G009471</name>
</gene>
<dbReference type="OrthoDB" id="2822301at2759"/>
<evidence type="ECO:0000256" key="1">
    <source>
        <dbReference type="ARBA" id="ARBA00022723"/>
    </source>
</evidence>
<dbReference type="EMBL" id="RXIC02000021">
    <property type="protein sequence ID" value="KAB1219829.1"/>
    <property type="molecule type" value="Genomic_DNA"/>
</dbReference>
<evidence type="ECO:0000259" key="5">
    <source>
        <dbReference type="PROSITE" id="PS51999"/>
    </source>
</evidence>
<proteinExistence type="predicted"/>
<dbReference type="PANTHER" id="PTHR33248">
    <property type="entry name" value="ZINC ION-BINDING PROTEIN"/>
    <property type="match status" value="1"/>
</dbReference>
<organism evidence="6 7">
    <name type="scientific">Morella rubra</name>
    <name type="common">Chinese bayberry</name>
    <dbReference type="NCBI Taxonomy" id="262757"/>
    <lineage>
        <taxon>Eukaryota</taxon>
        <taxon>Viridiplantae</taxon>
        <taxon>Streptophyta</taxon>
        <taxon>Embryophyta</taxon>
        <taxon>Tracheophyta</taxon>
        <taxon>Spermatophyta</taxon>
        <taxon>Magnoliopsida</taxon>
        <taxon>eudicotyledons</taxon>
        <taxon>Gunneridae</taxon>
        <taxon>Pentapetalae</taxon>
        <taxon>rosids</taxon>
        <taxon>fabids</taxon>
        <taxon>Fagales</taxon>
        <taxon>Myricaceae</taxon>
        <taxon>Morella</taxon>
    </lineage>
</organism>
<keyword evidence="3" id="KW-0862">Zinc</keyword>
<name>A0A6A1W3J5_9ROSI</name>
<evidence type="ECO:0000313" key="7">
    <source>
        <dbReference type="Proteomes" id="UP000516437"/>
    </source>
</evidence>
<evidence type="ECO:0000313" key="6">
    <source>
        <dbReference type="EMBL" id="KAB1219829.1"/>
    </source>
</evidence>
<evidence type="ECO:0000256" key="2">
    <source>
        <dbReference type="ARBA" id="ARBA00022771"/>
    </source>
</evidence>
<feature type="domain" description="GRF-type" evidence="5">
    <location>
        <begin position="20"/>
        <end position="65"/>
    </location>
</feature>
<protein>
    <recommendedName>
        <fullName evidence="5">GRF-type domain-containing protein</fullName>
    </recommendedName>
</protein>
<keyword evidence="7" id="KW-1185">Reference proteome</keyword>
<accession>A0A6A1W3J5</accession>
<evidence type="ECO:0000256" key="3">
    <source>
        <dbReference type="ARBA" id="ARBA00022833"/>
    </source>
</evidence>
<dbReference type="Pfam" id="PF06839">
    <property type="entry name" value="Zn_ribbon_GRF"/>
    <property type="match status" value="1"/>
</dbReference>
<dbReference type="InterPro" id="IPR010666">
    <property type="entry name" value="Znf_GRF"/>
</dbReference>